<dbReference type="Proteomes" id="UP000228531">
    <property type="component" value="Unassembled WGS sequence"/>
</dbReference>
<evidence type="ECO:0000313" key="2">
    <source>
        <dbReference type="Proteomes" id="UP000228531"/>
    </source>
</evidence>
<sequence>MKIASILAIVIAAIAIGFGIYMVDIDQTQEASLPDVDVSVEGGSLPEFSADVGDIETGTEEITLEVPTIEFESPEEDDS</sequence>
<keyword evidence="2" id="KW-1185">Reference proteome</keyword>
<comment type="caution">
    <text evidence="1">The sequence shown here is derived from an EMBL/GenBank/DDBJ whole genome shotgun (WGS) entry which is preliminary data.</text>
</comment>
<organism evidence="1 2">
    <name type="scientific">Yoonia maricola</name>
    <dbReference type="NCBI Taxonomy" id="420999"/>
    <lineage>
        <taxon>Bacteria</taxon>
        <taxon>Pseudomonadati</taxon>
        <taxon>Pseudomonadota</taxon>
        <taxon>Alphaproteobacteria</taxon>
        <taxon>Rhodobacterales</taxon>
        <taxon>Paracoccaceae</taxon>
        <taxon>Yoonia</taxon>
    </lineage>
</organism>
<dbReference type="OrthoDB" id="461507at2"/>
<gene>
    <name evidence="1" type="ORF">BC777_3529</name>
</gene>
<protein>
    <submittedName>
        <fullName evidence="1">Uncharacterized protein</fullName>
    </submittedName>
</protein>
<dbReference type="AlphaFoldDB" id="A0A2M8W0L8"/>
<accession>A0A2M8W0L8</accession>
<dbReference type="RefSeq" id="WP_100369471.1">
    <property type="nucleotide sequence ID" value="NZ_PGTY01000004.1"/>
</dbReference>
<evidence type="ECO:0000313" key="1">
    <source>
        <dbReference type="EMBL" id="PJI84469.1"/>
    </source>
</evidence>
<proteinExistence type="predicted"/>
<dbReference type="EMBL" id="PGTY01000004">
    <property type="protein sequence ID" value="PJI84469.1"/>
    <property type="molecule type" value="Genomic_DNA"/>
</dbReference>
<name>A0A2M8W0L8_9RHOB</name>
<reference evidence="1 2" key="1">
    <citation type="submission" date="2017-11" db="EMBL/GenBank/DDBJ databases">
        <title>Genomic Encyclopedia of Archaeal and Bacterial Type Strains, Phase II (KMG-II): From Individual Species to Whole Genera.</title>
        <authorList>
            <person name="Goeker M."/>
        </authorList>
    </citation>
    <scope>NUCLEOTIDE SEQUENCE [LARGE SCALE GENOMIC DNA]</scope>
    <source>
        <strain evidence="1 2">DSM 29128</strain>
    </source>
</reference>